<gene>
    <name evidence="9" type="primary">secD</name>
    <name evidence="13" type="ordered locus">A2cp1_1410</name>
</gene>
<evidence type="ECO:0000256" key="8">
    <source>
        <dbReference type="ARBA" id="ARBA00023136"/>
    </source>
</evidence>
<dbReference type="NCBIfam" id="TIGR01129">
    <property type="entry name" value="secD"/>
    <property type="match status" value="1"/>
</dbReference>
<accession>B8JH52</accession>
<evidence type="ECO:0000259" key="12">
    <source>
        <dbReference type="Pfam" id="PF22599"/>
    </source>
</evidence>
<evidence type="ECO:0000256" key="7">
    <source>
        <dbReference type="ARBA" id="ARBA00023010"/>
    </source>
</evidence>
<protein>
    <recommendedName>
        <fullName evidence="9">Protein translocase subunit SecD</fullName>
    </recommendedName>
</protein>
<evidence type="ECO:0000256" key="3">
    <source>
        <dbReference type="ARBA" id="ARBA00022475"/>
    </source>
</evidence>
<keyword evidence="4 9" id="KW-0812">Transmembrane</keyword>
<comment type="subcellular location">
    <subcellularLocation>
        <location evidence="9">Cell inner membrane</location>
        <topology evidence="9">Multi-pass membrane protein</topology>
    </subcellularLocation>
    <subcellularLocation>
        <location evidence="1">Cell membrane</location>
        <topology evidence="1">Multi-pass membrane protein</topology>
    </subcellularLocation>
</comment>
<dbReference type="PANTHER" id="PTHR30081">
    <property type="entry name" value="PROTEIN-EXPORT MEMBRANE PROTEIN SEC"/>
    <property type="match status" value="1"/>
</dbReference>
<dbReference type="Pfam" id="PF22599">
    <property type="entry name" value="SecDF_P1_head"/>
    <property type="match status" value="1"/>
</dbReference>
<dbReference type="GO" id="GO:0005886">
    <property type="term" value="C:plasma membrane"/>
    <property type="evidence" value="ECO:0007669"/>
    <property type="project" value="UniProtKB-SubCell"/>
</dbReference>
<sequence length="613" mass="66456">MERSWYWRVALVVAVAILSIYQLVPSWFYFKLPPDQRNTEAYDTSVPGWAPDAKHHLNLGLDLQGGILLSMGVDVDRAVKTKVARRADEIGEFLKGKNVAFTGTQVVGGGAQVEVAAANPGEVKDAVLGSSGYAEEMYSPGGAPEGAVRFAFKDSVLRDFREKAVKQAEKVIRNRVDKWGVTEPDIKTKANNQIQVQLPGFKDPEKAKELLGRTAQLEFKIADDENPALDPVRGQLPQCQGDRQGLSLPLPETGCWTVEPVELPNGGTRAATMVAANTRTELEKVIAEKLNPLLDPQKNAVGIGEGQVGQGPIKTTYYRTYLLRAKTELTGDYIADAAVAVDQSDTLQRGRPVVSFKMSPEGARLMEKLTTENMRRRMATVLDDKVETAPYIQGRISSNGQITLGSGRNQQDMFDEANGIALVLKAGALPAPVTITEERTVGATLGPELVRKGTLAALVGLALVVVFMVVYYRGTGLVADVALALNGLLVLAVMSMIGTTLTLPGIAGFVLTLGMAVDANVLINERIREEMRAGRNVRQSVQLGYDRVFWTIVDSHVTTLVAGVVLFQYGSGPIRGFAVTLIIGLVASMFTSIVVTRVIMEYFTRHDTARLSV</sequence>
<dbReference type="Gene3D" id="3.30.1360.200">
    <property type="match status" value="1"/>
</dbReference>
<comment type="similarity">
    <text evidence="9">Belongs to the SecD/SecF family. SecD subfamily.</text>
</comment>
<feature type="domain" description="Protein export membrane protein SecD/SecF C-terminal" evidence="10">
    <location>
        <begin position="434"/>
        <end position="603"/>
    </location>
</feature>
<evidence type="ECO:0000256" key="5">
    <source>
        <dbReference type="ARBA" id="ARBA00022927"/>
    </source>
</evidence>
<dbReference type="GO" id="GO:0006605">
    <property type="term" value="P:protein targeting"/>
    <property type="evidence" value="ECO:0007669"/>
    <property type="project" value="UniProtKB-UniRule"/>
</dbReference>
<name>B8JH52_ANAD2</name>
<keyword evidence="14" id="KW-1185">Reference proteome</keyword>
<dbReference type="SUPFAM" id="SSF82866">
    <property type="entry name" value="Multidrug efflux transporter AcrB transmembrane domain"/>
    <property type="match status" value="1"/>
</dbReference>
<dbReference type="GO" id="GO:0065002">
    <property type="term" value="P:intracellular protein transmembrane transport"/>
    <property type="evidence" value="ECO:0007669"/>
    <property type="project" value="UniProtKB-UniRule"/>
</dbReference>
<feature type="transmembrane region" description="Helical" evidence="9">
    <location>
        <begin position="453"/>
        <end position="472"/>
    </location>
</feature>
<dbReference type="HOGENOM" id="CLU_007894_4_3_7"/>
<evidence type="ECO:0000256" key="2">
    <source>
        <dbReference type="ARBA" id="ARBA00022448"/>
    </source>
</evidence>
<keyword evidence="5 9" id="KW-0653">Protein transport</keyword>
<keyword evidence="3 9" id="KW-1003">Cell membrane</keyword>
<dbReference type="KEGG" id="acp:A2cp1_1410"/>
<dbReference type="RefSeq" id="WP_012632711.1">
    <property type="nucleotide sequence ID" value="NC_011891.1"/>
</dbReference>
<feature type="transmembrane region" description="Helical" evidence="9">
    <location>
        <begin position="503"/>
        <end position="523"/>
    </location>
</feature>
<dbReference type="GO" id="GO:0015450">
    <property type="term" value="F:protein-transporting ATPase activity"/>
    <property type="evidence" value="ECO:0007669"/>
    <property type="project" value="InterPro"/>
</dbReference>
<comment type="function">
    <text evidence="9">Part of the Sec protein translocase complex. Interacts with the SecYEG preprotein conducting channel. SecDF uses the proton motive force (PMF) to complete protein translocation after the ATP-dependent function of SecA.</text>
</comment>
<dbReference type="AlphaFoldDB" id="B8JH52"/>
<dbReference type="PANTHER" id="PTHR30081:SF1">
    <property type="entry name" value="PROTEIN TRANSLOCASE SUBUNIT SECD"/>
    <property type="match status" value="1"/>
</dbReference>
<evidence type="ECO:0000256" key="4">
    <source>
        <dbReference type="ARBA" id="ARBA00022692"/>
    </source>
</evidence>
<evidence type="ECO:0000313" key="14">
    <source>
        <dbReference type="Proteomes" id="UP000007089"/>
    </source>
</evidence>
<dbReference type="EMBL" id="CP001359">
    <property type="protein sequence ID" value="ACL64754.1"/>
    <property type="molecule type" value="Genomic_DNA"/>
</dbReference>
<feature type="transmembrane region" description="Helical" evidence="9">
    <location>
        <begin position="548"/>
        <end position="570"/>
    </location>
</feature>
<dbReference type="Proteomes" id="UP000007089">
    <property type="component" value="Chromosome"/>
</dbReference>
<organism evidence="13 14">
    <name type="scientific">Anaeromyxobacter dehalogenans (strain ATCC BAA-258 / DSM 21875 / 2CP-1)</name>
    <dbReference type="NCBI Taxonomy" id="455488"/>
    <lineage>
        <taxon>Bacteria</taxon>
        <taxon>Pseudomonadati</taxon>
        <taxon>Myxococcota</taxon>
        <taxon>Myxococcia</taxon>
        <taxon>Myxococcales</taxon>
        <taxon>Cystobacterineae</taxon>
        <taxon>Anaeromyxobacteraceae</taxon>
        <taxon>Anaeromyxobacter</taxon>
    </lineage>
</organism>
<keyword evidence="6 9" id="KW-1133">Transmembrane helix</keyword>
<dbReference type="InterPro" id="IPR054384">
    <property type="entry name" value="SecDF_P1_head"/>
</dbReference>
<feature type="transmembrane region" description="Helical" evidence="9">
    <location>
        <begin position="7"/>
        <end position="30"/>
    </location>
</feature>
<dbReference type="Pfam" id="PF21760">
    <property type="entry name" value="SecD_1st"/>
    <property type="match status" value="1"/>
</dbReference>
<feature type="domain" description="SecDF P1 head subdomain" evidence="12">
    <location>
        <begin position="319"/>
        <end position="431"/>
    </location>
</feature>
<comment type="subunit">
    <text evidence="9">Forms a complex with SecF. Part of the essential Sec protein translocation apparatus which comprises SecA, SecYEG and auxiliary proteins SecDF. Other proteins may also be involved.</text>
</comment>
<evidence type="ECO:0000259" key="11">
    <source>
        <dbReference type="Pfam" id="PF21760"/>
    </source>
</evidence>
<evidence type="ECO:0000256" key="6">
    <source>
        <dbReference type="ARBA" id="ARBA00022989"/>
    </source>
</evidence>
<dbReference type="NCBIfam" id="TIGR00916">
    <property type="entry name" value="2A0604s01"/>
    <property type="match status" value="1"/>
</dbReference>
<feature type="transmembrane region" description="Helical" evidence="9">
    <location>
        <begin position="576"/>
        <end position="600"/>
    </location>
</feature>
<dbReference type="InterPro" id="IPR022813">
    <property type="entry name" value="SecD/SecF_arch_bac"/>
</dbReference>
<keyword evidence="8 9" id="KW-0472">Membrane</keyword>
<dbReference type="InterPro" id="IPR048631">
    <property type="entry name" value="SecD_1st"/>
</dbReference>
<dbReference type="Gene3D" id="1.20.1640.10">
    <property type="entry name" value="Multidrug efflux transporter AcrB transmembrane domain"/>
    <property type="match status" value="1"/>
</dbReference>
<evidence type="ECO:0000313" key="13">
    <source>
        <dbReference type="EMBL" id="ACL64754.1"/>
    </source>
</evidence>
<evidence type="ECO:0000256" key="9">
    <source>
        <dbReference type="HAMAP-Rule" id="MF_01463"/>
    </source>
</evidence>
<evidence type="ECO:0000259" key="10">
    <source>
        <dbReference type="Pfam" id="PF02355"/>
    </source>
</evidence>
<dbReference type="InterPro" id="IPR055344">
    <property type="entry name" value="SecD_SecF_C_bact"/>
</dbReference>
<reference evidence="13" key="1">
    <citation type="submission" date="2009-01" db="EMBL/GenBank/DDBJ databases">
        <title>Complete sequence of Anaeromyxobacter dehalogenans 2CP-1.</title>
        <authorList>
            <consortium name="US DOE Joint Genome Institute"/>
            <person name="Lucas S."/>
            <person name="Copeland A."/>
            <person name="Lapidus A."/>
            <person name="Glavina del Rio T."/>
            <person name="Dalin E."/>
            <person name="Tice H."/>
            <person name="Bruce D."/>
            <person name="Goodwin L."/>
            <person name="Pitluck S."/>
            <person name="Saunders E."/>
            <person name="Brettin T."/>
            <person name="Detter J.C."/>
            <person name="Han C."/>
            <person name="Larimer F."/>
            <person name="Land M."/>
            <person name="Hauser L."/>
            <person name="Kyrpides N."/>
            <person name="Ovchinnikova G."/>
            <person name="Beliaev A.S."/>
            <person name="Richardson P."/>
        </authorList>
    </citation>
    <scope>NUCLEOTIDE SEQUENCE</scope>
    <source>
        <strain evidence="13">2CP-1</strain>
    </source>
</reference>
<dbReference type="FunFam" id="1.20.1640.10:FF:000004">
    <property type="entry name" value="Protein translocase subunit SecD"/>
    <property type="match status" value="1"/>
</dbReference>
<dbReference type="InterPro" id="IPR048634">
    <property type="entry name" value="SecD_SecF_C"/>
</dbReference>
<keyword evidence="2 9" id="KW-0813">Transport</keyword>
<proteinExistence type="inferred from homology"/>
<dbReference type="GO" id="GO:0043952">
    <property type="term" value="P:protein transport by the Sec complex"/>
    <property type="evidence" value="ECO:0007669"/>
    <property type="project" value="UniProtKB-UniRule"/>
</dbReference>
<dbReference type="Pfam" id="PF02355">
    <property type="entry name" value="SecD_SecF_C"/>
    <property type="match status" value="1"/>
</dbReference>
<dbReference type="PRINTS" id="PR00702">
    <property type="entry name" value="ACRIFLAVINRP"/>
</dbReference>
<feature type="domain" description="Protein translocase subunit SecDF P1" evidence="11">
    <location>
        <begin position="165"/>
        <end position="223"/>
    </location>
</feature>
<feature type="transmembrane region" description="Helical" evidence="9">
    <location>
        <begin position="477"/>
        <end position="497"/>
    </location>
</feature>
<dbReference type="InterPro" id="IPR001036">
    <property type="entry name" value="Acrflvin-R"/>
</dbReference>
<dbReference type="HAMAP" id="MF_01463_B">
    <property type="entry name" value="SecD_B"/>
    <property type="match status" value="1"/>
</dbReference>
<dbReference type="InterPro" id="IPR005791">
    <property type="entry name" value="SecD"/>
</dbReference>
<keyword evidence="7 9" id="KW-0811">Translocation</keyword>
<evidence type="ECO:0000256" key="1">
    <source>
        <dbReference type="ARBA" id="ARBA00004651"/>
    </source>
</evidence>
<dbReference type="Gene3D" id="3.30.70.3220">
    <property type="match status" value="1"/>
</dbReference>
<keyword evidence="9" id="KW-0997">Cell inner membrane</keyword>